<sequence>MWQDKETPITSESYWKYSFQYSGSQKNCRYLSVNSNSVVISGSRDGLVRTFFEDSLSDTPTFKEGEFYGNKNGFSNIAVHSVATLSSPTNEWNVIIAGYRDGSIKFFLHNQEKPFLNLLDHSAAVCSLNIDQENGCLVSGGWDHNAFVYHLTENSPLPKWEKIFDLRGHTMSVWDGRSFPNTLNKQITGSADKSIKIWLDGICVQTYLGYCDVIRSVIAIDDKYIIATGNEPIIFVWQIDSPDKPLKTIKTQSTSHLNTMEIMKNPLNNVTYCAVAGEEGFFQIFNVITSSDASASFNLYSLLDGKLPVECIWKLTFMPQGPFTGDLILGGENGKMYVYTLTESRMAPVEVRNKFLIESTEFAQIQDAIRSKQVDNEYFTFVIEPEAGQGQFELKHKLGTDPRETVKNFIIKNNMSSSHYNQILEFLCSKCPDAANYFSRKKLTDNSDTDDIKRVKVLYDGREYDYCFDVSIGDKNVKLPYNVGEDPSEVASNFCEKNNLSIESLKTFTDFLYSQVPELKNSDFKQFNHNINRVDRKEVSRPVNCGLPITKLIEFKDFEGHNIAKMVARLKSGGEKYTENSTFVTDDEYEIITNFFETRDASKLLFNDGNILKKLLLRSGEDILPVLHLIYLALNFEELAIFLKNKQRITEIYKNILCDESTPPNFITMVFRGLANSCKHKAYLNVYQSEKMFFVNKAFYYATSSKHITQIAALTFMLNFVTASRGNDFQVSEIVVALLKKFSTIGDCSLLSLQGVELLLQIWGNMLYDRPDVIQTSLKNGAMNVIKILKDRSSEGDSALYARTIFNMLQRSQ</sequence>
<dbReference type="PANTHER" id="PTHR19849">
    <property type="entry name" value="PHOSPHOLIPASE A-2-ACTIVATING PROTEIN"/>
    <property type="match status" value="1"/>
</dbReference>
<dbReference type="Gene3D" id="1.25.10.10">
    <property type="entry name" value="Leucine-rich Repeat Variant"/>
    <property type="match status" value="1"/>
</dbReference>
<dbReference type="InterPro" id="IPR013535">
    <property type="entry name" value="PUL_dom"/>
</dbReference>
<dbReference type="InterPro" id="IPR036322">
    <property type="entry name" value="WD40_repeat_dom_sf"/>
</dbReference>
<dbReference type="GO" id="GO:0043130">
    <property type="term" value="F:ubiquitin binding"/>
    <property type="evidence" value="ECO:0007669"/>
    <property type="project" value="TreeGrafter"/>
</dbReference>
<dbReference type="WormBase" id="SRAE_0000035600">
    <property type="protein sequence ID" value="SRP08329"/>
    <property type="gene ID" value="WBGene00256099"/>
</dbReference>
<dbReference type="InterPro" id="IPR011989">
    <property type="entry name" value="ARM-like"/>
</dbReference>
<dbReference type="PANTHER" id="PTHR19849:SF0">
    <property type="entry name" value="PHOSPHOLIPASE A-2-ACTIVATING PROTEIN"/>
    <property type="match status" value="1"/>
</dbReference>
<comment type="subcellular location">
    <subcellularLocation>
        <location evidence="1">Cytoplasm</location>
    </subcellularLocation>
</comment>
<dbReference type="GO" id="GO:0010992">
    <property type="term" value="P:ubiquitin recycling"/>
    <property type="evidence" value="ECO:0007669"/>
    <property type="project" value="TreeGrafter"/>
</dbReference>
<evidence type="ECO:0000256" key="2">
    <source>
        <dbReference type="ARBA" id="ARBA00008495"/>
    </source>
</evidence>
<accession>A0A090L1A9</accession>
<evidence type="ECO:0000259" key="6">
    <source>
        <dbReference type="PROSITE" id="PS51394"/>
    </source>
</evidence>
<protein>
    <submittedName>
        <fullName evidence="8 10">Phospholipase A-2-activating protein</fullName>
    </submittedName>
</protein>
<dbReference type="AlphaFoldDB" id="A0A090L1A9"/>
<keyword evidence="3" id="KW-0963">Cytoplasm</keyword>
<gene>
    <name evidence="8 10 11" type="ORF">SRAE_0000035600</name>
</gene>
<evidence type="ECO:0000256" key="5">
    <source>
        <dbReference type="ARBA" id="ARBA00022737"/>
    </source>
</evidence>
<dbReference type="SMART" id="SM00320">
    <property type="entry name" value="WD40"/>
    <property type="match status" value="4"/>
</dbReference>
<dbReference type="PROSITE" id="PS51394">
    <property type="entry name" value="PFU"/>
    <property type="match status" value="1"/>
</dbReference>
<evidence type="ECO:0000256" key="4">
    <source>
        <dbReference type="ARBA" id="ARBA00022574"/>
    </source>
</evidence>
<comment type="similarity">
    <text evidence="2">Belongs to the WD repeat PLAP family.</text>
</comment>
<dbReference type="InterPro" id="IPR015943">
    <property type="entry name" value="WD40/YVTN_repeat-like_dom_sf"/>
</dbReference>
<evidence type="ECO:0000313" key="9">
    <source>
        <dbReference type="Proteomes" id="UP000035682"/>
    </source>
</evidence>
<dbReference type="Pfam" id="PF09070">
    <property type="entry name" value="PFU"/>
    <property type="match status" value="1"/>
</dbReference>
<organism evidence="8">
    <name type="scientific">Strongyloides ratti</name>
    <name type="common">Parasitic roundworm</name>
    <dbReference type="NCBI Taxonomy" id="34506"/>
    <lineage>
        <taxon>Eukaryota</taxon>
        <taxon>Metazoa</taxon>
        <taxon>Ecdysozoa</taxon>
        <taxon>Nematoda</taxon>
        <taxon>Chromadorea</taxon>
        <taxon>Rhabditida</taxon>
        <taxon>Tylenchina</taxon>
        <taxon>Panagrolaimomorpha</taxon>
        <taxon>Strongyloidoidea</taxon>
        <taxon>Strongyloididae</taxon>
        <taxon>Strongyloides</taxon>
    </lineage>
</organism>
<dbReference type="OrthoDB" id="10255630at2759"/>
<dbReference type="InterPro" id="IPR001680">
    <property type="entry name" value="WD40_rpt"/>
</dbReference>
<keyword evidence="9" id="KW-1185">Reference proteome</keyword>
<evidence type="ECO:0000259" key="7">
    <source>
        <dbReference type="PROSITE" id="PS51396"/>
    </source>
</evidence>
<dbReference type="InterPro" id="IPR015155">
    <property type="entry name" value="PFU"/>
</dbReference>
<dbReference type="SUPFAM" id="SSF50978">
    <property type="entry name" value="WD40 repeat-like"/>
    <property type="match status" value="1"/>
</dbReference>
<dbReference type="WBParaSite" id="SRAE_0000035600.1">
    <property type="protein sequence ID" value="SRAE_0000035600.1"/>
    <property type="gene ID" value="WBGene00256099"/>
</dbReference>
<dbReference type="GO" id="GO:0005634">
    <property type="term" value="C:nucleus"/>
    <property type="evidence" value="ECO:0007669"/>
    <property type="project" value="TreeGrafter"/>
</dbReference>
<dbReference type="CTD" id="36373597"/>
<feature type="domain" description="PUL" evidence="7">
    <location>
        <begin position="545"/>
        <end position="808"/>
    </location>
</feature>
<dbReference type="RefSeq" id="XP_024500438.1">
    <property type="nucleotide sequence ID" value="XM_024646235.1"/>
</dbReference>
<dbReference type="EMBL" id="LN609406">
    <property type="protein sequence ID" value="CEF61229.1"/>
    <property type="molecule type" value="Genomic_DNA"/>
</dbReference>
<dbReference type="InterPro" id="IPR038122">
    <property type="entry name" value="PFU_sf"/>
</dbReference>
<feature type="domain" description="PFU" evidence="6">
    <location>
        <begin position="429"/>
        <end position="526"/>
    </location>
</feature>
<name>A0A090L1A9_STRRB</name>
<keyword evidence="5" id="KW-0677">Repeat</keyword>
<dbReference type="Proteomes" id="UP000035682">
    <property type="component" value="Unplaced"/>
</dbReference>
<evidence type="ECO:0000256" key="1">
    <source>
        <dbReference type="ARBA" id="ARBA00004496"/>
    </source>
</evidence>
<reference evidence="9" key="1">
    <citation type="submission" date="2014-09" db="EMBL/GenBank/DDBJ databases">
        <authorList>
            <person name="Martin A.A."/>
        </authorList>
    </citation>
    <scope>NUCLEOTIDE SEQUENCE</scope>
    <source>
        <strain evidence="9">ED321</strain>
    </source>
</reference>
<dbReference type="GO" id="GO:0005737">
    <property type="term" value="C:cytoplasm"/>
    <property type="evidence" value="ECO:0007669"/>
    <property type="project" value="UniProtKB-SubCell"/>
</dbReference>
<keyword evidence="4" id="KW-0853">WD repeat</keyword>
<proteinExistence type="inferred from homology"/>
<reference evidence="10" key="3">
    <citation type="submission" date="2020-12" db="UniProtKB">
        <authorList>
            <consortium name="WormBaseParasite"/>
        </authorList>
    </citation>
    <scope>IDENTIFICATION</scope>
</reference>
<evidence type="ECO:0000313" key="8">
    <source>
        <dbReference type="EMBL" id="CEF61229.1"/>
    </source>
</evidence>
<dbReference type="GO" id="GO:0043161">
    <property type="term" value="P:proteasome-mediated ubiquitin-dependent protein catabolic process"/>
    <property type="evidence" value="ECO:0007669"/>
    <property type="project" value="TreeGrafter"/>
</dbReference>
<reference evidence="8" key="2">
    <citation type="submission" date="2014-09" db="EMBL/GenBank/DDBJ databases">
        <authorList>
            <person name="Aslett A.Martin."/>
        </authorList>
    </citation>
    <scope>NUCLEOTIDE SEQUENCE</scope>
    <source>
        <strain evidence="8">ED321 Heterogonic</strain>
    </source>
</reference>
<evidence type="ECO:0000313" key="11">
    <source>
        <dbReference type="WormBase" id="SRAE_0000035600"/>
    </source>
</evidence>
<dbReference type="Pfam" id="PF00400">
    <property type="entry name" value="WD40"/>
    <property type="match status" value="2"/>
</dbReference>
<dbReference type="Gene3D" id="2.130.10.10">
    <property type="entry name" value="YVTN repeat-like/Quinoprotein amine dehydrogenase"/>
    <property type="match status" value="1"/>
</dbReference>
<evidence type="ECO:0000256" key="3">
    <source>
        <dbReference type="ARBA" id="ARBA00022490"/>
    </source>
</evidence>
<dbReference type="GeneID" id="36373597"/>
<dbReference type="Gene3D" id="3.10.20.870">
    <property type="entry name" value="PFU (PLAA family ubiquitin binding), C-terminal domain"/>
    <property type="match status" value="2"/>
</dbReference>
<dbReference type="PROSITE" id="PS51396">
    <property type="entry name" value="PUL"/>
    <property type="match status" value="1"/>
</dbReference>
<evidence type="ECO:0000313" key="10">
    <source>
        <dbReference type="WBParaSite" id="SRAE_0000035600.1"/>
    </source>
</evidence>